<dbReference type="SUPFAM" id="SSF56770">
    <property type="entry name" value="HydA/Nqo6-like"/>
    <property type="match status" value="1"/>
</dbReference>
<name>A0A935Q324_9PROT</name>
<proteinExistence type="predicted"/>
<protein>
    <submittedName>
        <fullName evidence="2">Uncharacterized protein</fullName>
    </submittedName>
</protein>
<dbReference type="GO" id="GO:0016491">
    <property type="term" value="F:oxidoreductase activity"/>
    <property type="evidence" value="ECO:0007669"/>
    <property type="project" value="UniProtKB-KW"/>
</dbReference>
<accession>A0A935Q324</accession>
<evidence type="ECO:0000313" key="2">
    <source>
        <dbReference type="EMBL" id="MBK7676841.1"/>
    </source>
</evidence>
<organism evidence="2 3">
    <name type="scientific">Candidatus Accumulibacter proximus</name>
    <dbReference type="NCBI Taxonomy" id="2954385"/>
    <lineage>
        <taxon>Bacteria</taxon>
        <taxon>Pseudomonadati</taxon>
        <taxon>Pseudomonadota</taxon>
        <taxon>Betaproteobacteria</taxon>
        <taxon>Candidatus Accumulibacter</taxon>
    </lineage>
</organism>
<dbReference type="InterPro" id="IPR037024">
    <property type="entry name" value="NiFe_Hase_small_N_sf"/>
</dbReference>
<gene>
    <name evidence="2" type="ORF">IPJ27_19950</name>
</gene>
<evidence type="ECO:0000256" key="1">
    <source>
        <dbReference type="ARBA" id="ARBA00023002"/>
    </source>
</evidence>
<dbReference type="Proteomes" id="UP000697998">
    <property type="component" value="Unassembled WGS sequence"/>
</dbReference>
<evidence type="ECO:0000313" key="3">
    <source>
        <dbReference type="Proteomes" id="UP000697998"/>
    </source>
</evidence>
<dbReference type="EMBL" id="JADJMH010000027">
    <property type="protein sequence ID" value="MBK7676841.1"/>
    <property type="molecule type" value="Genomic_DNA"/>
</dbReference>
<dbReference type="AlphaFoldDB" id="A0A935Q324"/>
<sequence>MSLGVATVLGKPVVTIPGCPPNPGNLLTTVSTS</sequence>
<reference evidence="2 3" key="1">
    <citation type="submission" date="2020-10" db="EMBL/GenBank/DDBJ databases">
        <title>Connecting structure to function with the recovery of over 1000 high-quality activated sludge metagenome-assembled genomes encoding full-length rRNA genes using long-read sequencing.</title>
        <authorList>
            <person name="Singleton C.M."/>
            <person name="Petriglieri F."/>
            <person name="Kristensen J.M."/>
            <person name="Kirkegaard R.H."/>
            <person name="Michaelsen T.Y."/>
            <person name="Andersen M.H."/>
            <person name="Karst S.M."/>
            <person name="Dueholm M.S."/>
            <person name="Nielsen P.H."/>
            <person name="Albertsen M."/>
        </authorList>
    </citation>
    <scope>NUCLEOTIDE SEQUENCE [LARGE SCALE GENOMIC DNA]</scope>
    <source>
        <strain evidence="2">EsbW_18-Q3-R4-48_BATAC.285</strain>
    </source>
</reference>
<keyword evidence="1" id="KW-0560">Oxidoreductase</keyword>
<dbReference type="Gene3D" id="3.40.50.700">
    <property type="entry name" value="NADH:ubiquinone oxidoreductase-like, 20kDa subunit"/>
    <property type="match status" value="1"/>
</dbReference>
<comment type="caution">
    <text evidence="2">The sequence shown here is derived from an EMBL/GenBank/DDBJ whole genome shotgun (WGS) entry which is preliminary data.</text>
</comment>